<feature type="transmembrane region" description="Helical" evidence="1">
    <location>
        <begin position="36"/>
        <end position="55"/>
    </location>
</feature>
<protein>
    <recommendedName>
        <fullName evidence="2">Urate oxidase N-terminal domain-containing protein</fullName>
    </recommendedName>
</protein>
<keyword evidence="1" id="KW-0472">Membrane</keyword>
<dbReference type="InterPro" id="IPR016988">
    <property type="entry name" value="UCP032086"/>
</dbReference>
<dbReference type="Pfam" id="PF06181">
    <property type="entry name" value="Urate_ox_N"/>
    <property type="match status" value="1"/>
</dbReference>
<keyword evidence="1" id="KW-0812">Transmembrane</keyword>
<keyword evidence="1" id="KW-1133">Transmembrane helix</keyword>
<evidence type="ECO:0000259" key="2">
    <source>
        <dbReference type="Pfam" id="PF06181"/>
    </source>
</evidence>
<feature type="transmembrane region" description="Helical" evidence="1">
    <location>
        <begin position="127"/>
        <end position="147"/>
    </location>
</feature>
<dbReference type="InterPro" id="IPR010389">
    <property type="entry name" value="Urate_ox_N"/>
</dbReference>
<proteinExistence type="predicted"/>
<dbReference type="EMBL" id="UINC01015548">
    <property type="protein sequence ID" value="SVA65392.1"/>
    <property type="molecule type" value="Genomic_DNA"/>
</dbReference>
<sequence>MNPLDKISGTIVTGLVISVVIAVGTSLAGASAANSLVIWLHVAAGVTWIGLLYYFNFIQAPSIGEANADAEGPGPAAITKYVAPRALLWFRWAALVTWLSGALFLFLNGTLGDAFELGLRTGNPYATTIGIGAWLGTIMLFNVWILIWPNQKKVLGIVEATAEEKARGARIAFLASRTNTMLSIPMLMSMIGAGHGFFM</sequence>
<feature type="transmembrane region" description="Helical" evidence="1">
    <location>
        <begin position="7"/>
        <end position="30"/>
    </location>
</feature>
<feature type="transmembrane region" description="Helical" evidence="1">
    <location>
        <begin position="88"/>
        <end position="107"/>
    </location>
</feature>
<gene>
    <name evidence="3" type="ORF">METZ01_LOCUS118246</name>
</gene>
<evidence type="ECO:0000256" key="1">
    <source>
        <dbReference type="SAM" id="Phobius"/>
    </source>
</evidence>
<evidence type="ECO:0000313" key="3">
    <source>
        <dbReference type="EMBL" id="SVA65392.1"/>
    </source>
</evidence>
<accession>A0A381XLN3</accession>
<dbReference type="AlphaFoldDB" id="A0A381XLN3"/>
<name>A0A381XLN3_9ZZZZ</name>
<reference evidence="3" key="1">
    <citation type="submission" date="2018-05" db="EMBL/GenBank/DDBJ databases">
        <authorList>
            <person name="Lanie J.A."/>
            <person name="Ng W.-L."/>
            <person name="Kazmierczak K.M."/>
            <person name="Andrzejewski T.M."/>
            <person name="Davidsen T.M."/>
            <person name="Wayne K.J."/>
            <person name="Tettelin H."/>
            <person name="Glass J.I."/>
            <person name="Rusch D."/>
            <person name="Podicherti R."/>
            <person name="Tsui H.-C.T."/>
            <person name="Winkler M.E."/>
        </authorList>
    </citation>
    <scope>NUCLEOTIDE SEQUENCE</scope>
</reference>
<dbReference type="PIRSF" id="PIRSF032086">
    <property type="entry name" value="UCP032086"/>
    <property type="match status" value="1"/>
</dbReference>
<feature type="domain" description="Urate oxidase N-terminal" evidence="2">
    <location>
        <begin position="126"/>
        <end position="194"/>
    </location>
</feature>
<organism evidence="3">
    <name type="scientific">marine metagenome</name>
    <dbReference type="NCBI Taxonomy" id="408172"/>
    <lineage>
        <taxon>unclassified sequences</taxon>
        <taxon>metagenomes</taxon>
        <taxon>ecological metagenomes</taxon>
    </lineage>
</organism>